<protein>
    <submittedName>
        <fullName evidence="6">Pirin family protein</fullName>
    </submittedName>
</protein>
<dbReference type="InterPro" id="IPR041602">
    <property type="entry name" value="Quercetinase_C"/>
</dbReference>
<dbReference type="Gene3D" id="2.60.120.10">
    <property type="entry name" value="Jelly Rolls"/>
    <property type="match status" value="2"/>
</dbReference>
<feature type="domain" description="Pirin N-terminal" evidence="4">
    <location>
        <begin position="10"/>
        <end position="119"/>
    </location>
</feature>
<feature type="binding site" evidence="2">
    <location>
        <position position="103"/>
    </location>
    <ligand>
        <name>Fe cation</name>
        <dbReference type="ChEBI" id="CHEBI:24875"/>
    </ligand>
</feature>
<organism evidence="6 7">
    <name type="scientific">Emcibacter nanhaiensis</name>
    <dbReference type="NCBI Taxonomy" id="1505037"/>
    <lineage>
        <taxon>Bacteria</taxon>
        <taxon>Pseudomonadati</taxon>
        <taxon>Pseudomonadota</taxon>
        <taxon>Alphaproteobacteria</taxon>
        <taxon>Emcibacterales</taxon>
        <taxon>Emcibacteraceae</taxon>
        <taxon>Emcibacter</taxon>
    </lineage>
</organism>
<feature type="binding site" evidence="2">
    <location>
        <position position="101"/>
    </location>
    <ligand>
        <name>Fe cation</name>
        <dbReference type="ChEBI" id="CHEBI:24875"/>
    </ligand>
</feature>
<dbReference type="InterPro" id="IPR012093">
    <property type="entry name" value="Pirin"/>
</dbReference>
<evidence type="ECO:0000256" key="3">
    <source>
        <dbReference type="RuleBase" id="RU003457"/>
    </source>
</evidence>
<comment type="cofactor">
    <cofactor evidence="2">
        <name>Fe cation</name>
        <dbReference type="ChEBI" id="CHEBI:24875"/>
    </cofactor>
    <text evidence="2">Binds 1 Fe cation per subunit.</text>
</comment>
<evidence type="ECO:0000313" key="6">
    <source>
        <dbReference type="EMBL" id="TPD61746.1"/>
    </source>
</evidence>
<dbReference type="PANTHER" id="PTHR43212:SF3">
    <property type="entry name" value="QUERCETIN 2,3-DIOXYGENASE"/>
    <property type="match status" value="1"/>
</dbReference>
<dbReference type="AlphaFoldDB" id="A0A501PPM6"/>
<dbReference type="EMBL" id="VFIY01000005">
    <property type="protein sequence ID" value="TPD61746.1"/>
    <property type="molecule type" value="Genomic_DNA"/>
</dbReference>
<comment type="caution">
    <text evidence="6">The sequence shown here is derived from an EMBL/GenBank/DDBJ whole genome shotgun (WGS) entry which is preliminary data.</text>
</comment>
<keyword evidence="2" id="KW-0479">Metal-binding</keyword>
<gene>
    <name evidence="6" type="ORF">FIV46_05940</name>
</gene>
<keyword evidence="7" id="KW-1185">Reference proteome</keyword>
<dbReference type="InterPro" id="IPR003829">
    <property type="entry name" value="Pirin_N_dom"/>
</dbReference>
<dbReference type="Proteomes" id="UP000319148">
    <property type="component" value="Unassembled WGS sequence"/>
</dbReference>
<reference evidence="7" key="1">
    <citation type="submission" date="2019-06" db="EMBL/GenBank/DDBJ databases">
        <title>The complete genome of Emcibacter congregatus ZYLT.</title>
        <authorList>
            <person name="Zhao Z."/>
        </authorList>
    </citation>
    <scope>NUCLEOTIDE SEQUENCE [LARGE SCALE GENOMIC DNA]</scope>
    <source>
        <strain evidence="7">MCCC 1A06723</strain>
    </source>
</reference>
<proteinExistence type="inferred from homology"/>
<dbReference type="InterPro" id="IPR014710">
    <property type="entry name" value="RmlC-like_jellyroll"/>
</dbReference>
<name>A0A501PPM6_9PROT</name>
<dbReference type="Pfam" id="PF17954">
    <property type="entry name" value="Pirin_C_2"/>
    <property type="match status" value="1"/>
</dbReference>
<comment type="similarity">
    <text evidence="1 3">Belongs to the pirin family.</text>
</comment>
<keyword evidence="2" id="KW-0408">Iron</keyword>
<dbReference type="RefSeq" id="WP_139939423.1">
    <property type="nucleotide sequence ID" value="NZ_JBHSYP010000003.1"/>
</dbReference>
<dbReference type="CDD" id="cd20311">
    <property type="entry name" value="cupin_Yhhw_C"/>
    <property type="match status" value="1"/>
</dbReference>
<dbReference type="CDD" id="cd02910">
    <property type="entry name" value="cupin_Yhhw_N"/>
    <property type="match status" value="1"/>
</dbReference>
<dbReference type="PANTHER" id="PTHR43212">
    <property type="entry name" value="QUERCETIN 2,3-DIOXYGENASE"/>
    <property type="match status" value="1"/>
</dbReference>
<evidence type="ECO:0000256" key="1">
    <source>
        <dbReference type="ARBA" id="ARBA00008416"/>
    </source>
</evidence>
<dbReference type="PIRSF" id="PIRSF006232">
    <property type="entry name" value="Pirin"/>
    <property type="match status" value="1"/>
</dbReference>
<dbReference type="InterPro" id="IPR011051">
    <property type="entry name" value="RmlC_Cupin_sf"/>
</dbReference>
<dbReference type="OrthoDB" id="9780903at2"/>
<feature type="domain" description="Quercetin 2,3-dioxygenase C-terminal cupin" evidence="5">
    <location>
        <begin position="146"/>
        <end position="231"/>
    </location>
</feature>
<feature type="binding site" evidence="2">
    <location>
        <position position="59"/>
    </location>
    <ligand>
        <name>Fe cation</name>
        <dbReference type="ChEBI" id="CHEBI:24875"/>
    </ligand>
</feature>
<feature type="binding site" evidence="2">
    <location>
        <position position="57"/>
    </location>
    <ligand>
        <name>Fe cation</name>
        <dbReference type="ChEBI" id="CHEBI:24875"/>
    </ligand>
</feature>
<evidence type="ECO:0000313" key="7">
    <source>
        <dbReference type="Proteomes" id="UP000319148"/>
    </source>
</evidence>
<evidence type="ECO:0000259" key="4">
    <source>
        <dbReference type="Pfam" id="PF02678"/>
    </source>
</evidence>
<accession>A0A501PPM6</accession>
<evidence type="ECO:0000259" key="5">
    <source>
        <dbReference type="Pfam" id="PF17954"/>
    </source>
</evidence>
<evidence type="ECO:0000256" key="2">
    <source>
        <dbReference type="PIRSR" id="PIRSR006232-1"/>
    </source>
</evidence>
<sequence length="233" mass="26227">MILKRDRNDRGLTTGSWLTSKHSFSFGRYHDPGNMGFGPLRVINEDWIRPGTGFGTHGHENMEIITWVLEGVVSHRDSMGNEVSIGPGEIQLMSAGRGVRHSEYNASDDTELHLLQIWIMPNQVNGEPGYQQRQFADGEFHNSFHLLAAPEGEEQSLSLKQDARIFAGRFDPDVHHVRELNPDRRYWLQVARGELELNGQKGMAGDGFALEEEHGLELAALTATELLLFELPK</sequence>
<dbReference type="SUPFAM" id="SSF51182">
    <property type="entry name" value="RmlC-like cupins"/>
    <property type="match status" value="1"/>
</dbReference>
<dbReference type="GO" id="GO:0046872">
    <property type="term" value="F:metal ion binding"/>
    <property type="evidence" value="ECO:0007669"/>
    <property type="project" value="UniProtKB-KW"/>
</dbReference>
<dbReference type="Pfam" id="PF02678">
    <property type="entry name" value="Pirin"/>
    <property type="match status" value="1"/>
</dbReference>